<protein>
    <submittedName>
        <fullName evidence="1">Uncharacterized protein</fullName>
    </submittedName>
</protein>
<dbReference type="EMBL" id="LAZR01041752">
    <property type="protein sequence ID" value="KKL11197.1"/>
    <property type="molecule type" value="Genomic_DNA"/>
</dbReference>
<name>A0A0F9BBK4_9ZZZZ</name>
<accession>A0A0F9BBK4</accession>
<gene>
    <name evidence="1" type="ORF">LCGC14_2548220</name>
</gene>
<dbReference type="AlphaFoldDB" id="A0A0F9BBK4"/>
<proteinExistence type="predicted"/>
<evidence type="ECO:0000313" key="1">
    <source>
        <dbReference type="EMBL" id="KKL11197.1"/>
    </source>
</evidence>
<sequence length="119" mass="13787">MEFVECPAWDAIITVKGCNALQKAANLTALKIINHKSVLAAPESQFLKLIACMMCSRFNKEYKQKRLDEVISEVHQKCLTTLDFKETSSTVSRYKKWYDKHGKEYKQKQRAAQKLTKEN</sequence>
<reference evidence="1" key="1">
    <citation type="journal article" date="2015" name="Nature">
        <title>Complex archaea that bridge the gap between prokaryotes and eukaryotes.</title>
        <authorList>
            <person name="Spang A."/>
            <person name="Saw J.H."/>
            <person name="Jorgensen S.L."/>
            <person name="Zaremba-Niedzwiedzka K."/>
            <person name="Martijn J."/>
            <person name="Lind A.E."/>
            <person name="van Eijk R."/>
            <person name="Schleper C."/>
            <person name="Guy L."/>
            <person name="Ettema T.J."/>
        </authorList>
    </citation>
    <scope>NUCLEOTIDE SEQUENCE</scope>
</reference>
<comment type="caution">
    <text evidence="1">The sequence shown here is derived from an EMBL/GenBank/DDBJ whole genome shotgun (WGS) entry which is preliminary data.</text>
</comment>
<organism evidence="1">
    <name type="scientific">marine sediment metagenome</name>
    <dbReference type="NCBI Taxonomy" id="412755"/>
    <lineage>
        <taxon>unclassified sequences</taxon>
        <taxon>metagenomes</taxon>
        <taxon>ecological metagenomes</taxon>
    </lineage>
</organism>